<dbReference type="InterPro" id="IPR025202">
    <property type="entry name" value="PLD-like_dom"/>
</dbReference>
<keyword evidence="7 9" id="KW-0472">Membrane</keyword>
<dbReference type="EMBL" id="ADFP01000046">
    <property type="protein sequence ID" value="EFB91310.1"/>
    <property type="molecule type" value="Genomic_DNA"/>
</dbReference>
<keyword evidence="2" id="KW-1003">Cell membrane</keyword>
<evidence type="ECO:0000259" key="10">
    <source>
        <dbReference type="PROSITE" id="PS50035"/>
    </source>
</evidence>
<organism evidence="11 12">
    <name type="scientific">Pyramidobacter piscolens W5455</name>
    <dbReference type="NCBI Taxonomy" id="352165"/>
    <lineage>
        <taxon>Bacteria</taxon>
        <taxon>Thermotogati</taxon>
        <taxon>Synergistota</taxon>
        <taxon>Synergistia</taxon>
        <taxon>Synergistales</taxon>
        <taxon>Dethiosulfovibrionaceae</taxon>
        <taxon>Pyramidobacter</taxon>
    </lineage>
</organism>
<dbReference type="InterPro" id="IPR001736">
    <property type="entry name" value="PLipase_D/transphosphatidylase"/>
</dbReference>
<dbReference type="Pfam" id="PF13091">
    <property type="entry name" value="PLDc_2"/>
    <property type="match status" value="2"/>
</dbReference>
<sequence length="581" mass="65229">MAVTFYSPLALKSRALKPSWRRAFPGLVPVFNTPLPRPDTAQRSQSFGKGGVGTFLCFVKRFILFHSHRQLKSSTVCVMMNAFSSYRSLHKGLILMTWGQGLSIFFLTGLDIVSFVIRLSALVIIPQRHNPSTATAWLLVILLWPWPGIVAYSILGTNVLPSRRTERHNAMLSHFHDIRARMMHSELPGAISPRLPPSLQATANLAQNLGYLSAVQGNAVQYVTEAGDFIDTLVDEIDAAVNEIDLLYYIFADDSQGRKVITACRRAARRGVTVRLLLDSVGSREFLRSSLRKDTQRDGVRVEEALPVRIYRAKAARFDLRNHRKLAVFDSRVAVTGSHNVTEPSYGRFGKLIWKDVSLRFRGPVVRQLESVFIEDWYVETGERLDTAHLFSANDDFSGPSCLQTVPSGPSYQTENYQRLIIASIIGAQEQVTITTPYLIPDEGMLQAIEVARLRGVKVRLVTPARSDQIIAGYASRAYYEDFLRLGVEVYLYNKGLLHAKTVTVDDNLGFVGSSNFDIRSFSLNFEINMILYGVQENFGIHRVQGLYICDSHRLTQDEWGKRGHVSMALESVTKLLSPLL</sequence>
<dbReference type="CDD" id="cd09158">
    <property type="entry name" value="PLDc_EcCLS_like_2"/>
    <property type="match status" value="1"/>
</dbReference>
<proteinExistence type="predicted"/>
<keyword evidence="4 9" id="KW-0812">Transmembrane</keyword>
<feature type="transmembrane region" description="Helical" evidence="9">
    <location>
        <begin position="136"/>
        <end position="155"/>
    </location>
</feature>
<evidence type="ECO:0000256" key="9">
    <source>
        <dbReference type="SAM" id="Phobius"/>
    </source>
</evidence>
<dbReference type="SMART" id="SM00155">
    <property type="entry name" value="PLDc"/>
    <property type="match status" value="2"/>
</dbReference>
<dbReference type="PANTHER" id="PTHR21248">
    <property type="entry name" value="CARDIOLIPIN SYNTHASE"/>
    <property type="match status" value="1"/>
</dbReference>
<evidence type="ECO:0000256" key="5">
    <source>
        <dbReference type="ARBA" id="ARBA00022737"/>
    </source>
</evidence>
<evidence type="ECO:0000313" key="11">
    <source>
        <dbReference type="EMBL" id="EFB91310.1"/>
    </source>
</evidence>
<reference evidence="11 12" key="1">
    <citation type="submission" date="2009-12" db="EMBL/GenBank/DDBJ databases">
        <authorList>
            <person name="Shrivastava S."/>
            <person name="Madupu R."/>
            <person name="Durkin A.S."/>
            <person name="Torralba M."/>
            <person name="Methe B."/>
            <person name="Sutton G.G."/>
            <person name="Strausberg R.L."/>
            <person name="Nelson K.E."/>
        </authorList>
    </citation>
    <scope>NUCLEOTIDE SEQUENCE [LARGE SCALE GENOMIC DNA]</scope>
    <source>
        <strain evidence="11 12">W5455</strain>
    </source>
</reference>
<protein>
    <recommendedName>
        <fullName evidence="8">Cardiolipin synthase</fullName>
        <ecNumber evidence="8">2.7.8.-</ecNumber>
    </recommendedName>
</protein>
<evidence type="ECO:0000256" key="1">
    <source>
        <dbReference type="ARBA" id="ARBA00004236"/>
    </source>
</evidence>
<evidence type="ECO:0000256" key="6">
    <source>
        <dbReference type="ARBA" id="ARBA00022989"/>
    </source>
</evidence>
<dbReference type="CDD" id="cd09152">
    <property type="entry name" value="PLDc_EcCLS_like_1"/>
    <property type="match status" value="1"/>
</dbReference>
<evidence type="ECO:0000256" key="8">
    <source>
        <dbReference type="NCBIfam" id="TIGR04265"/>
    </source>
</evidence>
<keyword evidence="6 9" id="KW-1133">Transmembrane helix</keyword>
<keyword evidence="12" id="KW-1185">Reference proteome</keyword>
<comment type="caution">
    <text evidence="11">The sequence shown here is derived from an EMBL/GenBank/DDBJ whole genome shotgun (WGS) entry which is preliminary data.</text>
</comment>
<feature type="transmembrane region" description="Helical" evidence="9">
    <location>
        <begin position="102"/>
        <end position="124"/>
    </location>
</feature>
<dbReference type="SUPFAM" id="SSF56024">
    <property type="entry name" value="Phospholipase D/nuclease"/>
    <property type="match status" value="2"/>
</dbReference>
<dbReference type="EC" id="2.7.8.-" evidence="8"/>
<dbReference type="GO" id="GO:0016787">
    <property type="term" value="F:hydrolase activity"/>
    <property type="evidence" value="ECO:0007669"/>
    <property type="project" value="UniProtKB-KW"/>
</dbReference>
<evidence type="ECO:0000256" key="4">
    <source>
        <dbReference type="ARBA" id="ARBA00022692"/>
    </source>
</evidence>
<evidence type="ECO:0000256" key="3">
    <source>
        <dbReference type="ARBA" id="ARBA00022679"/>
    </source>
</evidence>
<keyword evidence="5" id="KW-0677">Repeat</keyword>
<dbReference type="Proteomes" id="UP000006462">
    <property type="component" value="Unassembled WGS sequence"/>
</dbReference>
<evidence type="ECO:0000313" key="12">
    <source>
        <dbReference type="Proteomes" id="UP000006462"/>
    </source>
</evidence>
<dbReference type="PANTHER" id="PTHR21248:SF22">
    <property type="entry name" value="PHOSPHOLIPASE D"/>
    <property type="match status" value="1"/>
</dbReference>
<evidence type="ECO:0000256" key="7">
    <source>
        <dbReference type="ARBA" id="ARBA00023136"/>
    </source>
</evidence>
<dbReference type="InterPro" id="IPR022924">
    <property type="entry name" value="Cardiolipin_synthase"/>
</dbReference>
<evidence type="ECO:0000256" key="2">
    <source>
        <dbReference type="ARBA" id="ARBA00022475"/>
    </source>
</evidence>
<comment type="subcellular location">
    <subcellularLocation>
        <location evidence="1">Cell membrane</location>
    </subcellularLocation>
</comment>
<dbReference type="NCBIfam" id="TIGR04265">
    <property type="entry name" value="bac_cardiolipin"/>
    <property type="match status" value="1"/>
</dbReference>
<feature type="domain" description="PLD phosphodiesterase" evidence="10">
    <location>
        <begin position="494"/>
        <end position="521"/>
    </location>
</feature>
<keyword evidence="3" id="KW-0808">Transferase</keyword>
<keyword evidence="11" id="KW-0378">Hydrolase</keyword>
<dbReference type="Gene3D" id="3.30.870.10">
    <property type="entry name" value="Endonuclease Chain A"/>
    <property type="match status" value="2"/>
</dbReference>
<dbReference type="PROSITE" id="PS50035">
    <property type="entry name" value="PLD"/>
    <property type="match status" value="2"/>
</dbReference>
<feature type="domain" description="PLD phosphodiesterase" evidence="10">
    <location>
        <begin position="318"/>
        <end position="345"/>
    </location>
</feature>
<accession>A0ABP2HVK4</accession>
<gene>
    <name evidence="11" type="ORF">HMPREF7215_2744</name>
</gene>
<name>A0ABP2HVK4_9BACT</name>